<organism evidence="13 14">
    <name type="scientific">Polyrhizophydium stewartii</name>
    <dbReference type="NCBI Taxonomy" id="2732419"/>
    <lineage>
        <taxon>Eukaryota</taxon>
        <taxon>Fungi</taxon>
        <taxon>Fungi incertae sedis</taxon>
        <taxon>Chytridiomycota</taxon>
        <taxon>Chytridiomycota incertae sedis</taxon>
        <taxon>Chytridiomycetes</taxon>
        <taxon>Rhizophydiales</taxon>
        <taxon>Rhizophydiales incertae sedis</taxon>
        <taxon>Polyrhizophydium</taxon>
    </lineage>
</organism>
<dbReference type="EC" id="2.1.1.63" evidence="3"/>
<dbReference type="CDD" id="cd06445">
    <property type="entry name" value="ATase"/>
    <property type="match status" value="1"/>
</dbReference>
<evidence type="ECO:0000256" key="9">
    <source>
        <dbReference type="ARBA" id="ARBA00030795"/>
    </source>
</evidence>
<keyword evidence="5" id="KW-0489">Methyltransferase</keyword>
<keyword evidence="6" id="KW-0808">Transferase</keyword>
<evidence type="ECO:0000256" key="1">
    <source>
        <dbReference type="ARBA" id="ARBA00001286"/>
    </source>
</evidence>
<evidence type="ECO:0000313" key="14">
    <source>
        <dbReference type="Proteomes" id="UP001527925"/>
    </source>
</evidence>
<dbReference type="NCBIfam" id="TIGR00589">
    <property type="entry name" value="ogt"/>
    <property type="match status" value="1"/>
</dbReference>
<dbReference type="PANTHER" id="PTHR10815">
    <property type="entry name" value="METHYLATED-DNA--PROTEIN-CYSTEINE METHYLTRANSFERASE"/>
    <property type="match status" value="1"/>
</dbReference>
<protein>
    <recommendedName>
        <fullName evidence="4">Methylated-DNA--protein-cysteine methyltransferase</fullName>
        <ecNumber evidence="3">2.1.1.63</ecNumber>
    </recommendedName>
    <alternativeName>
        <fullName evidence="9">6-O-methylguanine-DNA methyltransferase</fullName>
    </alternativeName>
    <alternativeName>
        <fullName evidence="10">O-6-methylguanine-DNA-alkyltransferase</fullName>
    </alternativeName>
</protein>
<keyword evidence="14" id="KW-1185">Reference proteome</keyword>
<evidence type="ECO:0000256" key="6">
    <source>
        <dbReference type="ARBA" id="ARBA00022679"/>
    </source>
</evidence>
<evidence type="ECO:0000256" key="3">
    <source>
        <dbReference type="ARBA" id="ARBA00011918"/>
    </source>
</evidence>
<comment type="caution">
    <text evidence="13">The sequence shown here is derived from an EMBL/GenBank/DDBJ whole genome shotgun (WGS) entry which is preliminary data.</text>
</comment>
<evidence type="ECO:0000256" key="11">
    <source>
        <dbReference type="ARBA" id="ARBA00049348"/>
    </source>
</evidence>
<comment type="catalytic activity">
    <reaction evidence="11">
        <text>a 6-O-methyl-2'-deoxyguanosine in DNA + L-cysteinyl-[protein] = S-methyl-L-cysteinyl-[protein] + a 2'-deoxyguanosine in DNA</text>
        <dbReference type="Rhea" id="RHEA:24000"/>
        <dbReference type="Rhea" id="RHEA-COMP:10131"/>
        <dbReference type="Rhea" id="RHEA-COMP:10132"/>
        <dbReference type="Rhea" id="RHEA-COMP:11367"/>
        <dbReference type="Rhea" id="RHEA-COMP:11368"/>
        <dbReference type="ChEBI" id="CHEBI:29950"/>
        <dbReference type="ChEBI" id="CHEBI:82612"/>
        <dbReference type="ChEBI" id="CHEBI:85445"/>
        <dbReference type="ChEBI" id="CHEBI:85448"/>
        <dbReference type="EC" id="2.1.1.63"/>
    </reaction>
</comment>
<dbReference type="Gene3D" id="1.10.10.10">
    <property type="entry name" value="Winged helix-like DNA-binding domain superfamily/Winged helix DNA-binding domain"/>
    <property type="match status" value="1"/>
</dbReference>
<evidence type="ECO:0000256" key="4">
    <source>
        <dbReference type="ARBA" id="ARBA00015377"/>
    </source>
</evidence>
<evidence type="ECO:0000256" key="5">
    <source>
        <dbReference type="ARBA" id="ARBA00022603"/>
    </source>
</evidence>
<dbReference type="SUPFAM" id="SSF46767">
    <property type="entry name" value="Methylated DNA-protein cysteine methyltransferase, C-terminal domain"/>
    <property type="match status" value="1"/>
</dbReference>
<dbReference type="PROSITE" id="PS00374">
    <property type="entry name" value="MGMT"/>
    <property type="match status" value="1"/>
</dbReference>
<sequence length="116" mass="12745">MPTEFQSRVYSLCSQIPKGSFATYKDISDALHSSPRAVGQALKRNPFAPAVPCHRVLASDCFVGGFFGDWGVEGHGCRKLQLLSEEGLLFDGDGFLDAEQRSARRFVDFKADQSAE</sequence>
<dbReference type="Proteomes" id="UP001527925">
    <property type="component" value="Unassembled WGS sequence"/>
</dbReference>
<evidence type="ECO:0000313" key="13">
    <source>
        <dbReference type="EMBL" id="KAL2918985.1"/>
    </source>
</evidence>
<accession>A0ABR4NHI2</accession>
<reference evidence="13 14" key="1">
    <citation type="submission" date="2023-09" db="EMBL/GenBank/DDBJ databases">
        <title>Pangenome analysis of Batrachochytrium dendrobatidis and related Chytrids.</title>
        <authorList>
            <person name="Yacoub M.N."/>
            <person name="Stajich J.E."/>
            <person name="James T.Y."/>
        </authorList>
    </citation>
    <scope>NUCLEOTIDE SEQUENCE [LARGE SCALE GENOMIC DNA]</scope>
    <source>
        <strain evidence="13 14">JEL0888</strain>
    </source>
</reference>
<keyword evidence="8" id="KW-0234">DNA repair</keyword>
<dbReference type="EMBL" id="JADGIZ020000004">
    <property type="protein sequence ID" value="KAL2918985.1"/>
    <property type="molecule type" value="Genomic_DNA"/>
</dbReference>
<keyword evidence="7" id="KW-0227">DNA damage</keyword>
<name>A0ABR4NHI2_9FUNG</name>
<comment type="catalytic activity">
    <reaction evidence="1">
        <text>a 4-O-methyl-thymidine in DNA + L-cysteinyl-[protein] = a thymidine in DNA + S-methyl-L-cysteinyl-[protein]</text>
        <dbReference type="Rhea" id="RHEA:53428"/>
        <dbReference type="Rhea" id="RHEA-COMP:10131"/>
        <dbReference type="Rhea" id="RHEA-COMP:10132"/>
        <dbReference type="Rhea" id="RHEA-COMP:13555"/>
        <dbReference type="Rhea" id="RHEA-COMP:13556"/>
        <dbReference type="ChEBI" id="CHEBI:29950"/>
        <dbReference type="ChEBI" id="CHEBI:82612"/>
        <dbReference type="ChEBI" id="CHEBI:137386"/>
        <dbReference type="ChEBI" id="CHEBI:137387"/>
        <dbReference type="EC" id="2.1.1.63"/>
    </reaction>
</comment>
<dbReference type="InterPro" id="IPR014048">
    <property type="entry name" value="MethylDNA_cys_MeTrfase_DNA-bd"/>
</dbReference>
<gene>
    <name evidence="13" type="ORF">HK105_201255</name>
</gene>
<dbReference type="InterPro" id="IPR036388">
    <property type="entry name" value="WH-like_DNA-bd_sf"/>
</dbReference>
<evidence type="ECO:0000256" key="2">
    <source>
        <dbReference type="ARBA" id="ARBA00008711"/>
    </source>
</evidence>
<comment type="similarity">
    <text evidence="2">Belongs to the MGMT family.</text>
</comment>
<proteinExistence type="inferred from homology"/>
<evidence type="ECO:0000256" key="8">
    <source>
        <dbReference type="ARBA" id="ARBA00023204"/>
    </source>
</evidence>
<dbReference type="InterPro" id="IPR001497">
    <property type="entry name" value="MethylDNA_cys_MeTrfase_AS"/>
</dbReference>
<evidence type="ECO:0000259" key="12">
    <source>
        <dbReference type="Pfam" id="PF01035"/>
    </source>
</evidence>
<feature type="domain" description="Methylated-DNA-[protein]-cysteine S-methyltransferase DNA binding" evidence="12">
    <location>
        <begin position="4"/>
        <end position="87"/>
    </location>
</feature>
<dbReference type="InterPro" id="IPR036217">
    <property type="entry name" value="MethylDNA_cys_MeTrfase_DNAb"/>
</dbReference>
<dbReference type="Pfam" id="PF01035">
    <property type="entry name" value="DNA_binding_1"/>
    <property type="match status" value="1"/>
</dbReference>
<evidence type="ECO:0000256" key="10">
    <source>
        <dbReference type="ARBA" id="ARBA00031621"/>
    </source>
</evidence>
<evidence type="ECO:0000256" key="7">
    <source>
        <dbReference type="ARBA" id="ARBA00022763"/>
    </source>
</evidence>
<dbReference type="PANTHER" id="PTHR10815:SF13">
    <property type="entry name" value="METHYLATED-DNA--PROTEIN-CYSTEINE METHYLTRANSFERASE"/>
    <property type="match status" value="1"/>
</dbReference>